<dbReference type="Proteomes" id="UP000274429">
    <property type="component" value="Unassembled WGS sequence"/>
</dbReference>
<comment type="similarity">
    <text evidence="2 8">Belongs to the peptidase M16 family.</text>
</comment>
<evidence type="ECO:0000256" key="6">
    <source>
        <dbReference type="ARBA" id="ARBA00022833"/>
    </source>
</evidence>
<evidence type="ECO:0000256" key="5">
    <source>
        <dbReference type="ARBA" id="ARBA00022801"/>
    </source>
</evidence>
<dbReference type="GO" id="GO:0006508">
    <property type="term" value="P:proteolysis"/>
    <property type="evidence" value="ECO:0007669"/>
    <property type="project" value="UniProtKB-KW"/>
</dbReference>
<dbReference type="FunFam" id="3.30.830.10:FF:000012">
    <property type="entry name" value="Protease 3"/>
    <property type="match status" value="1"/>
</dbReference>
<gene>
    <name evidence="12" type="ORF">TTAC_LOCUS1918</name>
</gene>
<evidence type="ECO:0000256" key="9">
    <source>
        <dbReference type="SAM" id="MobiDB-lite"/>
    </source>
</evidence>
<evidence type="ECO:0000256" key="1">
    <source>
        <dbReference type="ARBA" id="ARBA00001947"/>
    </source>
</evidence>
<evidence type="ECO:0000256" key="3">
    <source>
        <dbReference type="ARBA" id="ARBA00022670"/>
    </source>
</evidence>
<reference evidence="12 13" key="2">
    <citation type="submission" date="2018-11" db="EMBL/GenBank/DDBJ databases">
        <authorList>
            <consortium name="Pathogen Informatics"/>
        </authorList>
    </citation>
    <scope>NUCLEOTIDE SEQUENCE [LARGE SCALE GENOMIC DNA]</scope>
</reference>
<evidence type="ECO:0000259" key="11">
    <source>
        <dbReference type="Pfam" id="PF05193"/>
    </source>
</evidence>
<dbReference type="Gene3D" id="3.30.830.10">
    <property type="entry name" value="Metalloenzyme, LuxS/M16 peptidase-like"/>
    <property type="match status" value="2"/>
</dbReference>
<feature type="domain" description="Peptidase M16 N-terminal" evidence="10">
    <location>
        <begin position="73"/>
        <end position="200"/>
    </location>
</feature>
<dbReference type="EMBL" id="UYWX01000606">
    <property type="protein sequence ID" value="VDM18658.1"/>
    <property type="molecule type" value="Genomic_DNA"/>
</dbReference>
<evidence type="ECO:0000256" key="4">
    <source>
        <dbReference type="ARBA" id="ARBA00022723"/>
    </source>
</evidence>
<evidence type="ECO:0000313" key="14">
    <source>
        <dbReference type="WBParaSite" id="TTAC_0000193101-mRNA-1"/>
    </source>
</evidence>
<dbReference type="AlphaFoldDB" id="A0A0R3WME3"/>
<dbReference type="GO" id="GO:0046872">
    <property type="term" value="F:metal ion binding"/>
    <property type="evidence" value="ECO:0007669"/>
    <property type="project" value="UniProtKB-KW"/>
</dbReference>
<dbReference type="Pfam" id="PF05193">
    <property type="entry name" value="Peptidase_M16_C"/>
    <property type="match status" value="1"/>
</dbReference>
<proteinExistence type="inferred from homology"/>
<keyword evidence="5" id="KW-0378">Hydrolase</keyword>
<dbReference type="InterPro" id="IPR001431">
    <property type="entry name" value="Pept_M16_Zn_BS"/>
</dbReference>
<dbReference type="InterPro" id="IPR011249">
    <property type="entry name" value="Metalloenz_LuxS/M16"/>
</dbReference>
<evidence type="ECO:0000313" key="12">
    <source>
        <dbReference type="EMBL" id="VDM18658.1"/>
    </source>
</evidence>
<dbReference type="STRING" id="6205.A0A0R3WME3"/>
<reference evidence="14" key="1">
    <citation type="submission" date="2017-02" db="UniProtKB">
        <authorList>
            <consortium name="WormBaseParasite"/>
        </authorList>
    </citation>
    <scope>IDENTIFICATION</scope>
</reference>
<evidence type="ECO:0000256" key="2">
    <source>
        <dbReference type="ARBA" id="ARBA00007261"/>
    </source>
</evidence>
<dbReference type="Pfam" id="PF00675">
    <property type="entry name" value="Peptidase_M16"/>
    <property type="match status" value="1"/>
</dbReference>
<feature type="region of interest" description="Disordered" evidence="9">
    <location>
        <begin position="47"/>
        <end position="67"/>
    </location>
</feature>
<sequence length="590" mass="66657">MEVLKSGADFKCYRYWLFNKLIFFRFTQLANGLRVMLISSLKPGEKAEPEGDALSERPENQHTHCDDKSGVMRKSAAALCIHAGFFSDPKEAQGLAHFLEHMVFMGSEKYPRENDFDDYVNHRDGSSNACTDGDYTLFFFDIQQACFKEALDKFANFFVAPLLSQDCVDRELEAVHSEYELYKADDSYRLDHLLSTFAKEESPFHSFSVGNRTSLRDKPSAVGTNVYELLRKFQLKYYNAPLMTLAVESKDTLDHLESMVNEIFGPIPNRNCEAPDLSAYVNPFPSTVYKKMYKVCPVKETVSISFVWSLPPMHSHYRSAALKFVASIVGHEGKGSLVAYLRKLNLAVELVAGCVINDSSNHNQMTSIFGINVELSELGRTAPTVVADHVFSYLRMLRDAANFSEANPSATTTTWNDRTFASLVPEFEKIWASNFRFQEPLEPCINVRKIALAMRKFPPHEVFVAESLILEPNLQFVVTRCMTNAVVAVVVKKRCSKWRECLLRLGCGCLGSFPEEHCIVLYSNGWVVAAHGGVTKTLSLDVVRLVVYVMAIVYVQCGFIYPHASLCSALRHFPSFVRTVCGLKAYRWSR</sequence>
<comment type="cofactor">
    <cofactor evidence="1">
        <name>Zn(2+)</name>
        <dbReference type="ChEBI" id="CHEBI:29105"/>
    </cofactor>
</comment>
<evidence type="ECO:0000256" key="7">
    <source>
        <dbReference type="ARBA" id="ARBA00023049"/>
    </source>
</evidence>
<name>A0A0R3WME3_HYDTA</name>
<dbReference type="PANTHER" id="PTHR43690">
    <property type="entry name" value="NARDILYSIN"/>
    <property type="match status" value="1"/>
</dbReference>
<keyword evidence="13" id="KW-1185">Reference proteome</keyword>
<dbReference type="WBParaSite" id="TTAC_0000193101-mRNA-1">
    <property type="protein sequence ID" value="TTAC_0000193101-mRNA-1"/>
    <property type="gene ID" value="TTAC_0000193101"/>
</dbReference>
<evidence type="ECO:0000256" key="8">
    <source>
        <dbReference type="RuleBase" id="RU004447"/>
    </source>
</evidence>
<dbReference type="SUPFAM" id="SSF63411">
    <property type="entry name" value="LuxS/MPP-like metallohydrolase"/>
    <property type="match status" value="2"/>
</dbReference>
<dbReference type="InterPro" id="IPR050626">
    <property type="entry name" value="Peptidase_M16"/>
</dbReference>
<keyword evidence="7" id="KW-0482">Metalloprotease</keyword>
<dbReference type="PROSITE" id="PS00143">
    <property type="entry name" value="INSULINASE"/>
    <property type="match status" value="1"/>
</dbReference>
<keyword evidence="6" id="KW-0862">Zinc</keyword>
<keyword evidence="4" id="KW-0479">Metal-binding</keyword>
<dbReference type="InterPro" id="IPR011765">
    <property type="entry name" value="Pept_M16_N"/>
</dbReference>
<organism evidence="14">
    <name type="scientific">Hydatigena taeniaeformis</name>
    <name type="common">Feline tapeworm</name>
    <name type="synonym">Taenia taeniaeformis</name>
    <dbReference type="NCBI Taxonomy" id="6205"/>
    <lineage>
        <taxon>Eukaryota</taxon>
        <taxon>Metazoa</taxon>
        <taxon>Spiralia</taxon>
        <taxon>Lophotrochozoa</taxon>
        <taxon>Platyhelminthes</taxon>
        <taxon>Cestoda</taxon>
        <taxon>Eucestoda</taxon>
        <taxon>Cyclophyllidea</taxon>
        <taxon>Taeniidae</taxon>
        <taxon>Hydatigera</taxon>
    </lineage>
</organism>
<protein>
    <submittedName>
        <fullName evidence="14">Nardilysin</fullName>
    </submittedName>
</protein>
<dbReference type="PANTHER" id="PTHR43690:SF18">
    <property type="entry name" value="INSULIN-DEGRADING ENZYME-RELATED"/>
    <property type="match status" value="1"/>
</dbReference>
<feature type="domain" description="Peptidase M16 C-terminal" evidence="11">
    <location>
        <begin position="227"/>
        <end position="405"/>
    </location>
</feature>
<keyword evidence="3" id="KW-0645">Protease</keyword>
<evidence type="ECO:0000259" key="10">
    <source>
        <dbReference type="Pfam" id="PF00675"/>
    </source>
</evidence>
<dbReference type="OrthoDB" id="4953at2759"/>
<evidence type="ECO:0000313" key="13">
    <source>
        <dbReference type="Proteomes" id="UP000274429"/>
    </source>
</evidence>
<accession>A0A0R3WME3</accession>
<dbReference type="InterPro" id="IPR007863">
    <property type="entry name" value="Peptidase_M16_C"/>
</dbReference>
<dbReference type="GO" id="GO:0004222">
    <property type="term" value="F:metalloendopeptidase activity"/>
    <property type="evidence" value="ECO:0007669"/>
    <property type="project" value="InterPro"/>
</dbReference>